<dbReference type="AlphaFoldDB" id="A0AAN8IEC2"/>
<dbReference type="EMBL" id="WIXE01024081">
    <property type="protein sequence ID" value="KAK5965927.1"/>
    <property type="molecule type" value="Genomic_DNA"/>
</dbReference>
<evidence type="ECO:0000313" key="2">
    <source>
        <dbReference type="EMBL" id="KAK5965927.1"/>
    </source>
</evidence>
<keyword evidence="3" id="KW-1185">Reference proteome</keyword>
<name>A0AAN8IEC2_TRICO</name>
<gene>
    <name evidence="2" type="ORF">GCK32_019430</name>
</gene>
<feature type="compositionally biased region" description="Low complexity" evidence="1">
    <location>
        <begin position="34"/>
        <end position="48"/>
    </location>
</feature>
<feature type="region of interest" description="Disordered" evidence="1">
    <location>
        <begin position="1"/>
        <end position="56"/>
    </location>
</feature>
<feature type="non-terminal residue" evidence="2">
    <location>
        <position position="1"/>
    </location>
</feature>
<accession>A0AAN8IEC2</accession>
<proteinExistence type="predicted"/>
<sequence>RLSKIVTMPTDADIPEDRSAPTQQPEDQEDITDTADATSTTQSPSTTHSFKREGFGRQFDFENPITKKLSQLQNIEGVVKVAANATSSQIQYDNSKTPHFWLSLMASACTDYSQ</sequence>
<organism evidence="2 3">
    <name type="scientific">Trichostrongylus colubriformis</name>
    <name type="common">Black scour worm</name>
    <dbReference type="NCBI Taxonomy" id="6319"/>
    <lineage>
        <taxon>Eukaryota</taxon>
        <taxon>Metazoa</taxon>
        <taxon>Ecdysozoa</taxon>
        <taxon>Nematoda</taxon>
        <taxon>Chromadorea</taxon>
        <taxon>Rhabditida</taxon>
        <taxon>Rhabditina</taxon>
        <taxon>Rhabditomorpha</taxon>
        <taxon>Strongyloidea</taxon>
        <taxon>Trichostrongylidae</taxon>
        <taxon>Trichostrongylus</taxon>
    </lineage>
</organism>
<reference evidence="2 3" key="1">
    <citation type="submission" date="2019-10" db="EMBL/GenBank/DDBJ databases">
        <title>Assembly and Annotation for the nematode Trichostrongylus colubriformis.</title>
        <authorList>
            <person name="Martin J."/>
        </authorList>
    </citation>
    <scope>NUCLEOTIDE SEQUENCE [LARGE SCALE GENOMIC DNA]</scope>
    <source>
        <strain evidence="2">G859</strain>
        <tissue evidence="2">Whole worm</tissue>
    </source>
</reference>
<comment type="caution">
    <text evidence="2">The sequence shown here is derived from an EMBL/GenBank/DDBJ whole genome shotgun (WGS) entry which is preliminary data.</text>
</comment>
<dbReference type="Proteomes" id="UP001331761">
    <property type="component" value="Unassembled WGS sequence"/>
</dbReference>
<protein>
    <submittedName>
        <fullName evidence="2">Uncharacterized protein</fullName>
    </submittedName>
</protein>
<evidence type="ECO:0000256" key="1">
    <source>
        <dbReference type="SAM" id="MobiDB-lite"/>
    </source>
</evidence>
<evidence type="ECO:0000313" key="3">
    <source>
        <dbReference type="Proteomes" id="UP001331761"/>
    </source>
</evidence>